<sequence length="61" mass="7518">MEKLSKGRVEERKRKSRGKEMYKLVLNCILKFTYMKKTYRNIVYLLEKHKSVFFIKDTQKN</sequence>
<protein>
    <submittedName>
        <fullName evidence="1">Uncharacterized protein</fullName>
    </submittedName>
</protein>
<organism evidence="1 2">
    <name type="scientific">Brachionus plicatilis</name>
    <name type="common">Marine rotifer</name>
    <name type="synonym">Brachionus muelleri</name>
    <dbReference type="NCBI Taxonomy" id="10195"/>
    <lineage>
        <taxon>Eukaryota</taxon>
        <taxon>Metazoa</taxon>
        <taxon>Spiralia</taxon>
        <taxon>Gnathifera</taxon>
        <taxon>Rotifera</taxon>
        <taxon>Eurotatoria</taxon>
        <taxon>Monogononta</taxon>
        <taxon>Pseudotrocha</taxon>
        <taxon>Ploima</taxon>
        <taxon>Brachionidae</taxon>
        <taxon>Brachionus</taxon>
    </lineage>
</organism>
<evidence type="ECO:0000313" key="2">
    <source>
        <dbReference type="Proteomes" id="UP000276133"/>
    </source>
</evidence>
<evidence type="ECO:0000313" key="1">
    <source>
        <dbReference type="EMBL" id="RNA24072.1"/>
    </source>
</evidence>
<name>A0A3M7RKI8_BRAPC</name>
<proteinExistence type="predicted"/>
<comment type="caution">
    <text evidence="1">The sequence shown here is derived from an EMBL/GenBank/DDBJ whole genome shotgun (WGS) entry which is preliminary data.</text>
</comment>
<dbReference type="AlphaFoldDB" id="A0A3M7RKI8"/>
<reference evidence="1 2" key="1">
    <citation type="journal article" date="2018" name="Sci. Rep.">
        <title>Genomic signatures of local adaptation to the degree of environmental predictability in rotifers.</title>
        <authorList>
            <person name="Franch-Gras L."/>
            <person name="Hahn C."/>
            <person name="Garcia-Roger E.M."/>
            <person name="Carmona M.J."/>
            <person name="Serra M."/>
            <person name="Gomez A."/>
        </authorList>
    </citation>
    <scope>NUCLEOTIDE SEQUENCE [LARGE SCALE GENOMIC DNA]</scope>
    <source>
        <strain evidence="1">HYR1</strain>
    </source>
</reference>
<accession>A0A3M7RKI8</accession>
<keyword evidence="2" id="KW-1185">Reference proteome</keyword>
<dbReference type="EMBL" id="REGN01003172">
    <property type="protein sequence ID" value="RNA24072.1"/>
    <property type="molecule type" value="Genomic_DNA"/>
</dbReference>
<dbReference type="Proteomes" id="UP000276133">
    <property type="component" value="Unassembled WGS sequence"/>
</dbReference>
<gene>
    <name evidence="1" type="ORF">BpHYR1_041833</name>
</gene>